<evidence type="ECO:0008006" key="5">
    <source>
        <dbReference type="Google" id="ProtNLM"/>
    </source>
</evidence>
<feature type="coiled-coil region" evidence="1">
    <location>
        <begin position="60"/>
        <end position="101"/>
    </location>
</feature>
<protein>
    <recommendedName>
        <fullName evidence="5">Magnesium transporter MgtE intracellular domain-containing protein</fullName>
    </recommendedName>
</protein>
<dbReference type="Gene3D" id="6.10.250.3110">
    <property type="match status" value="1"/>
</dbReference>
<keyword evidence="2" id="KW-0812">Transmembrane</keyword>
<gene>
    <name evidence="3" type="ORF">NATSA_04595</name>
</gene>
<comment type="caution">
    <text evidence="3">The sequence shown here is derived from an EMBL/GenBank/DDBJ whole genome shotgun (WGS) entry which is preliminary data.</text>
</comment>
<reference evidence="3" key="1">
    <citation type="submission" date="2021-02" db="EMBL/GenBank/DDBJ databases">
        <title>Natronogracilivirga saccharolytica gen. nov. sp. nov. a new anaerobic, haloalkiliphilic carbohydrate-fermenting bacterium from soda lake and proposing of Cyclonatronumiaceae fam. nov. in the phylum Balneolaeota.</title>
        <authorList>
            <person name="Zhilina T.N."/>
            <person name="Sorokin D.Y."/>
            <person name="Zavarzina D.G."/>
            <person name="Toshchakov S.V."/>
            <person name="Kublanov I.V."/>
        </authorList>
    </citation>
    <scope>NUCLEOTIDE SEQUENCE</scope>
    <source>
        <strain evidence="3">Z-1702</strain>
    </source>
</reference>
<keyword evidence="4" id="KW-1185">Reference proteome</keyword>
<keyword evidence="1" id="KW-0175">Coiled coil</keyword>
<proteinExistence type="predicted"/>
<evidence type="ECO:0000256" key="1">
    <source>
        <dbReference type="SAM" id="Coils"/>
    </source>
</evidence>
<dbReference type="Proteomes" id="UP000673975">
    <property type="component" value="Unassembled WGS sequence"/>
</dbReference>
<evidence type="ECO:0000256" key="2">
    <source>
        <dbReference type="SAM" id="Phobius"/>
    </source>
</evidence>
<dbReference type="RefSeq" id="WP_210510840.1">
    <property type="nucleotide sequence ID" value="NZ_JAFIDN010000003.1"/>
</dbReference>
<keyword evidence="2" id="KW-1133">Transmembrane helix</keyword>
<dbReference type="EMBL" id="JAFIDN010000003">
    <property type="protein sequence ID" value="MBP3191939.1"/>
    <property type="molecule type" value="Genomic_DNA"/>
</dbReference>
<accession>A0A8J7RQA1</accession>
<keyword evidence="2" id="KW-0472">Membrane</keyword>
<feature type="transmembrane region" description="Helical" evidence="2">
    <location>
        <begin position="6"/>
        <end position="25"/>
    </location>
</feature>
<organism evidence="3 4">
    <name type="scientific">Natronogracilivirga saccharolytica</name>
    <dbReference type="NCBI Taxonomy" id="2812953"/>
    <lineage>
        <taxon>Bacteria</taxon>
        <taxon>Pseudomonadati</taxon>
        <taxon>Balneolota</taxon>
        <taxon>Balneolia</taxon>
        <taxon>Balneolales</taxon>
        <taxon>Cyclonatronaceae</taxon>
        <taxon>Natronogracilivirga</taxon>
    </lineage>
</organism>
<name>A0A8J7RQA1_9BACT</name>
<sequence>MKALKILGIVVGTFVGTSVLMFFLYPHIHPDRAGDVEKLDEDPLMAGSVWEGDVMSPEECESLQSELESLHSENAELMSRIDSLDNENEKLKAELADLESAEPQPADEAGIPAANGTTITMDDEDFAERVKSLLNLDEEELAPIVQNMEDSQLVRLYRSAGSIQREKLLRSLAPDRAAKLMNEVMS</sequence>
<evidence type="ECO:0000313" key="4">
    <source>
        <dbReference type="Proteomes" id="UP000673975"/>
    </source>
</evidence>
<evidence type="ECO:0000313" key="3">
    <source>
        <dbReference type="EMBL" id="MBP3191939.1"/>
    </source>
</evidence>
<dbReference type="AlphaFoldDB" id="A0A8J7RQA1"/>